<comment type="subcellular location">
    <subcellularLocation>
        <location evidence="1">Nucleus</location>
    </subcellularLocation>
</comment>
<evidence type="ECO:0000256" key="3">
    <source>
        <dbReference type="ARBA" id="ARBA00022771"/>
    </source>
</evidence>
<evidence type="ECO:0000259" key="6">
    <source>
        <dbReference type="Pfam" id="PF05699"/>
    </source>
</evidence>
<dbReference type="ExpressionAtlas" id="A0A6I8VH43">
    <property type="expression patterns" value="baseline"/>
</dbReference>
<dbReference type="PANTHER" id="PTHR46481">
    <property type="entry name" value="ZINC FINGER BED DOMAIN-CONTAINING PROTEIN 4"/>
    <property type="match status" value="1"/>
</dbReference>
<organism evidence="7 8">
    <name type="scientific">Drosophila pseudoobscura pseudoobscura</name>
    <name type="common">Fruit fly</name>
    <dbReference type="NCBI Taxonomy" id="46245"/>
    <lineage>
        <taxon>Eukaryota</taxon>
        <taxon>Metazoa</taxon>
        <taxon>Ecdysozoa</taxon>
        <taxon>Arthropoda</taxon>
        <taxon>Hexapoda</taxon>
        <taxon>Insecta</taxon>
        <taxon>Pterygota</taxon>
        <taxon>Neoptera</taxon>
        <taxon>Endopterygota</taxon>
        <taxon>Diptera</taxon>
        <taxon>Brachycera</taxon>
        <taxon>Muscomorpha</taxon>
        <taxon>Ephydroidea</taxon>
        <taxon>Drosophilidae</taxon>
        <taxon>Drosophila</taxon>
        <taxon>Sophophora</taxon>
    </lineage>
</organism>
<keyword evidence="3" id="KW-0863">Zinc-finger</keyword>
<dbReference type="Proteomes" id="UP000001819">
    <property type="component" value="Chromosome X"/>
</dbReference>
<evidence type="ECO:0000256" key="4">
    <source>
        <dbReference type="ARBA" id="ARBA00022833"/>
    </source>
</evidence>
<evidence type="ECO:0000313" key="7">
    <source>
        <dbReference type="Proteomes" id="UP000001819"/>
    </source>
</evidence>
<dbReference type="KEGG" id="dpo:6901919"/>
<reference evidence="8" key="1">
    <citation type="submission" date="2025-08" db="UniProtKB">
        <authorList>
            <consortium name="RefSeq"/>
        </authorList>
    </citation>
    <scope>IDENTIFICATION</scope>
    <source>
        <strain evidence="8">MV-25-SWS-2005</strain>
        <tissue evidence="8">Whole body</tissue>
    </source>
</reference>
<dbReference type="AlphaFoldDB" id="A0A6I8VH43"/>
<keyword evidence="7" id="KW-1185">Reference proteome</keyword>
<dbReference type="InterPro" id="IPR008906">
    <property type="entry name" value="HATC_C_dom"/>
</dbReference>
<dbReference type="RefSeq" id="XP_015041001.2">
    <property type="nucleotide sequence ID" value="XM_015185515.2"/>
</dbReference>
<gene>
    <name evidence="8" type="primary">LOC6901919</name>
</gene>
<dbReference type="Pfam" id="PF05699">
    <property type="entry name" value="Dimer_Tnp_hAT"/>
    <property type="match status" value="1"/>
</dbReference>
<evidence type="ECO:0000256" key="5">
    <source>
        <dbReference type="ARBA" id="ARBA00023242"/>
    </source>
</evidence>
<name>A0A6I8VH43_DROPS</name>
<feature type="domain" description="HAT C-terminal dimerisation" evidence="6">
    <location>
        <begin position="526"/>
        <end position="599"/>
    </location>
</feature>
<accession>A0A6I8VH43</accession>
<dbReference type="GO" id="GO:0046983">
    <property type="term" value="F:protein dimerization activity"/>
    <property type="evidence" value="ECO:0007669"/>
    <property type="project" value="InterPro"/>
</dbReference>
<proteinExistence type="predicted"/>
<keyword evidence="2" id="KW-0479">Metal-binding</keyword>
<dbReference type="PANTHER" id="PTHR46481:SF10">
    <property type="entry name" value="ZINC FINGER BED DOMAIN-CONTAINING PROTEIN 39"/>
    <property type="match status" value="1"/>
</dbReference>
<dbReference type="InParanoid" id="A0A6I8VH43"/>
<dbReference type="SUPFAM" id="SSF53098">
    <property type="entry name" value="Ribonuclease H-like"/>
    <property type="match status" value="1"/>
</dbReference>
<evidence type="ECO:0000313" key="8">
    <source>
        <dbReference type="RefSeq" id="XP_015041001.2"/>
    </source>
</evidence>
<protein>
    <submittedName>
        <fullName evidence="8">Zinc finger BED domain-containing protein RICESLEEPER 3-like</fullName>
    </submittedName>
</protein>
<evidence type="ECO:0000256" key="2">
    <source>
        <dbReference type="ARBA" id="ARBA00022723"/>
    </source>
</evidence>
<keyword evidence="4" id="KW-0862">Zinc</keyword>
<sequence>MGRKRNCIPRNFFTFHAESNVSECKICKLTLSGNFVCNLKRHLEKVHKGEYETLAENKKTEVPEKKKKFSGVMGQDDVKNACIDMVTAAKLPFAVLDSKGFKALTAHIFSGLDMPTVTSRNIMSLVEEKYSQIKCDMVKTFKNRILCLKMDMATRCNRGILGVNVQFIDTCAICVQTLGLIELKKSHTSQNLCTEIQSILHDFGIAKQQIYSITTDNGRNMIKTVELLNVCEDEDDDEQESAEDLDEEELHKNFKIHSIKSMKCAAHTLQLAVKDFLQRLESVELIDKARRIVKLLRTPAYRYLITEELLPQPVLDVATRWNSTYKMLNKLQQFEDFCERRLKSSLKLTAAEWSDLKRLVNTLEPAYLATMKLQSTQLFMGDFYKLWLELKLTVAAASTSESQALSQCIRDREESLLGCDAIVCSIYLDPRIRRVLLQNPISLMLARAQLKQLFLQLFNLKEPTIAIAQPCSSSSSAITSFGTSQNSNTCSLLNEFLQTIEVTSEDETEDGERADLIKKGYAEIDDYAPKPICLTSNIMEYWEEHRYRFPNLYQLAKVVHSVPATQVSVERSFSALKMMLTDQRCNLADESLSKLLFVKLNNTY</sequence>
<dbReference type="GO" id="GO:0005634">
    <property type="term" value="C:nucleus"/>
    <property type="evidence" value="ECO:0007669"/>
    <property type="project" value="UniProtKB-SubCell"/>
</dbReference>
<keyword evidence="5" id="KW-0539">Nucleus</keyword>
<dbReference type="GO" id="GO:0008270">
    <property type="term" value="F:zinc ion binding"/>
    <property type="evidence" value="ECO:0007669"/>
    <property type="project" value="UniProtKB-KW"/>
</dbReference>
<dbReference type="InterPro" id="IPR052035">
    <property type="entry name" value="ZnF_BED_domain_contain"/>
</dbReference>
<evidence type="ECO:0000256" key="1">
    <source>
        <dbReference type="ARBA" id="ARBA00004123"/>
    </source>
</evidence>
<dbReference type="InterPro" id="IPR012337">
    <property type="entry name" value="RNaseH-like_sf"/>
</dbReference>